<dbReference type="NCBIfam" id="TIGR04123">
    <property type="entry name" value="P_estr_lig_assc"/>
    <property type="match status" value="1"/>
</dbReference>
<dbReference type="Pfam" id="PF00149">
    <property type="entry name" value="Metallophos"/>
    <property type="match status" value="1"/>
</dbReference>
<accession>A0ABT7NLD6</accession>
<dbReference type="GO" id="GO:0016787">
    <property type="term" value="F:hydrolase activity"/>
    <property type="evidence" value="ECO:0007669"/>
    <property type="project" value="UniProtKB-KW"/>
</dbReference>
<keyword evidence="3" id="KW-1185">Reference proteome</keyword>
<dbReference type="EMBL" id="JACAGK010000015">
    <property type="protein sequence ID" value="MDM1048000.1"/>
    <property type="molecule type" value="Genomic_DNA"/>
</dbReference>
<reference evidence="2" key="2">
    <citation type="journal article" date="2022" name="Sci. Total Environ.">
        <title>Prevalence, transmission, and molecular epidemiology of tet(X)-positive bacteria among humans, animals, and environmental niches in China: An epidemiological, and genomic-based study.</title>
        <authorList>
            <person name="Dong N."/>
            <person name="Zeng Y."/>
            <person name="Cai C."/>
            <person name="Sun C."/>
            <person name="Lu J."/>
            <person name="Liu C."/>
            <person name="Zhou H."/>
            <person name="Sun Q."/>
            <person name="Shu L."/>
            <person name="Wang H."/>
            <person name="Wang Y."/>
            <person name="Wang S."/>
            <person name="Wu C."/>
            <person name="Chan E.W."/>
            <person name="Chen G."/>
            <person name="Shen Z."/>
            <person name="Chen S."/>
            <person name="Zhang R."/>
        </authorList>
    </citation>
    <scope>NUCLEOTIDE SEQUENCE</scope>
    <source>
        <strain evidence="2">R1692</strain>
    </source>
</reference>
<reference evidence="2" key="1">
    <citation type="submission" date="2020-06" db="EMBL/GenBank/DDBJ databases">
        <authorList>
            <person name="Dong N."/>
        </authorList>
    </citation>
    <scope>NUCLEOTIDE SEQUENCE</scope>
    <source>
        <strain evidence="2">R1692</strain>
    </source>
</reference>
<keyword evidence="2" id="KW-0255">Endonuclease</keyword>
<dbReference type="PIRSF" id="PIRSF000887">
    <property type="entry name" value="Pesterase_MJ0037"/>
    <property type="match status" value="1"/>
</dbReference>
<feature type="domain" description="Calcineurin-like phosphoesterase" evidence="1">
    <location>
        <begin position="27"/>
        <end position="155"/>
    </location>
</feature>
<keyword evidence="2" id="KW-0540">Nuclease</keyword>
<keyword evidence="2" id="KW-0378">Hydrolase</keyword>
<dbReference type="RefSeq" id="WP_286650970.1">
    <property type="nucleotide sequence ID" value="NZ_JACAGK010000015.1"/>
</dbReference>
<dbReference type="InterPro" id="IPR024173">
    <property type="entry name" value="Pesterase_MJ0037-like"/>
</dbReference>
<gene>
    <name evidence="2" type="primary">pdeM</name>
    <name evidence="2" type="ORF">HX018_07105</name>
</gene>
<organism evidence="2 3">
    <name type="scientific">Sphingobacterium hotanense</name>
    <dbReference type="NCBI Taxonomy" id="649196"/>
    <lineage>
        <taxon>Bacteria</taxon>
        <taxon>Pseudomonadati</taxon>
        <taxon>Bacteroidota</taxon>
        <taxon>Sphingobacteriia</taxon>
        <taxon>Sphingobacteriales</taxon>
        <taxon>Sphingobacteriaceae</taxon>
        <taxon>Sphingobacterium</taxon>
    </lineage>
</organism>
<protein>
    <submittedName>
        <fullName evidence="2">Ligase-associated DNA damage response endonuclease PdeM</fullName>
        <ecNumber evidence="2">3.1.-.-</ecNumber>
    </submittedName>
</protein>
<dbReference type="InterPro" id="IPR004843">
    <property type="entry name" value="Calcineurin-like_PHP"/>
</dbReference>
<dbReference type="GO" id="GO:0016874">
    <property type="term" value="F:ligase activity"/>
    <property type="evidence" value="ECO:0007669"/>
    <property type="project" value="UniProtKB-KW"/>
</dbReference>
<proteinExistence type="predicted"/>
<evidence type="ECO:0000259" key="1">
    <source>
        <dbReference type="Pfam" id="PF00149"/>
    </source>
</evidence>
<dbReference type="SUPFAM" id="SSF56300">
    <property type="entry name" value="Metallo-dependent phosphatases"/>
    <property type="match status" value="1"/>
</dbReference>
<keyword evidence="2" id="KW-0436">Ligase</keyword>
<evidence type="ECO:0000313" key="2">
    <source>
        <dbReference type="EMBL" id="MDM1048000.1"/>
    </source>
</evidence>
<dbReference type="Gene3D" id="3.60.21.10">
    <property type="match status" value="1"/>
</dbReference>
<dbReference type="InterPro" id="IPR026336">
    <property type="entry name" value="PdeM-like"/>
</dbReference>
<comment type="caution">
    <text evidence="2">The sequence shown here is derived from an EMBL/GenBank/DDBJ whole genome shotgun (WGS) entry which is preliminary data.</text>
</comment>
<name>A0ABT7NLD6_9SPHI</name>
<dbReference type="EC" id="3.1.-.-" evidence="2"/>
<dbReference type="Proteomes" id="UP001170954">
    <property type="component" value="Unassembled WGS sequence"/>
</dbReference>
<evidence type="ECO:0000313" key="3">
    <source>
        <dbReference type="Proteomes" id="UP001170954"/>
    </source>
</evidence>
<dbReference type="GO" id="GO:0004519">
    <property type="term" value="F:endonuclease activity"/>
    <property type="evidence" value="ECO:0007669"/>
    <property type="project" value="UniProtKB-KW"/>
</dbReference>
<dbReference type="PANTHER" id="PTHR39323:SF1">
    <property type="entry name" value="BLR1149 PROTEIN"/>
    <property type="match status" value="1"/>
</dbReference>
<dbReference type="PANTHER" id="PTHR39323">
    <property type="entry name" value="BLR1149 PROTEIN"/>
    <property type="match status" value="1"/>
</dbReference>
<dbReference type="InterPro" id="IPR029052">
    <property type="entry name" value="Metallo-depent_PP-like"/>
</dbReference>
<sequence>MAKKLVLNGLDCFLLPQKAMYIAKYQLLVVSDWHLGKLKHFRKEGFFVPAPNVTEELGRLDILLNELEVKQVVFLGDLFHSKLNSDWEQFCMYTKAKPHITFTLTKGNHDILEDAHLERSALRIVDHLLLEEGLVLSHEPLLGLDSHIINVVGHIHPGCQVFLAGRQSFRLPCFHLENRVLTLPAFGKFTGFHILPKTSLTKVYAIVDQSVLELP</sequence>